<comment type="similarity">
    <text evidence="1">Belongs to the TRM112 family.</text>
</comment>
<dbReference type="InterPro" id="IPR005651">
    <property type="entry name" value="Trm112-like"/>
</dbReference>
<dbReference type="SUPFAM" id="SSF158997">
    <property type="entry name" value="Trm112p-like"/>
    <property type="match status" value="1"/>
</dbReference>
<accession>A0A6G1SEY9</accession>
<organism evidence="4">
    <name type="scientific">Aceria tosichella</name>
    <name type="common">wheat curl mite</name>
    <dbReference type="NCBI Taxonomy" id="561515"/>
    <lineage>
        <taxon>Eukaryota</taxon>
        <taxon>Metazoa</taxon>
        <taxon>Ecdysozoa</taxon>
        <taxon>Arthropoda</taxon>
        <taxon>Chelicerata</taxon>
        <taxon>Arachnida</taxon>
        <taxon>Acari</taxon>
        <taxon>Acariformes</taxon>
        <taxon>Trombidiformes</taxon>
        <taxon>Prostigmata</taxon>
        <taxon>Eupodina</taxon>
        <taxon>Eriophyoidea</taxon>
        <taxon>Eriophyidae</taxon>
        <taxon>Eriophyinae</taxon>
        <taxon>Aceriini</taxon>
        <taxon>Aceria</taxon>
    </lineage>
</organism>
<gene>
    <name evidence="4" type="ORF">g.10246</name>
</gene>
<dbReference type="CDD" id="cd21089">
    <property type="entry name" value="Trm112-like"/>
    <property type="match status" value="1"/>
</dbReference>
<dbReference type="EMBL" id="GGYP01004168">
    <property type="protein sequence ID" value="MDE48939.1"/>
    <property type="molecule type" value="Transcribed_RNA"/>
</dbReference>
<dbReference type="GO" id="GO:0030488">
    <property type="term" value="P:tRNA methylation"/>
    <property type="evidence" value="ECO:0007669"/>
    <property type="project" value="TreeGrafter"/>
</dbReference>
<name>A0A6G1SEY9_9ACAR</name>
<dbReference type="PANTHER" id="PTHR12773:SF0">
    <property type="entry name" value="MULTIFUNCTIONAL METHYLTRANSFERASE SUBUNIT TRM112-LIKE PROTEIN"/>
    <property type="match status" value="1"/>
</dbReference>
<dbReference type="PANTHER" id="PTHR12773">
    <property type="entry name" value="UPF0315 PROTEIN-RELATED"/>
    <property type="match status" value="1"/>
</dbReference>
<sequence>MKLITHNLLTSRFLKNVQTGYPLKLAVDKFEEIKTDYNQEFLQKMLNKVDYNALKEAAQVCGQKLPDTLPDTNSPNKEDDLKVIHKALFDIEIITGTLECPESGRKFPISDGIPNMLCNEDE</sequence>
<reference evidence="4" key="1">
    <citation type="submission" date="2018-10" db="EMBL/GenBank/DDBJ databases">
        <title>Transcriptome assembly of Aceria tosichella (Wheat curl mite) Type 2.</title>
        <authorList>
            <person name="Scully E.D."/>
            <person name="Geib S.M."/>
            <person name="Palmer N.A."/>
            <person name="Gupta A.K."/>
            <person name="Sarath G."/>
            <person name="Tatineni S."/>
        </authorList>
    </citation>
    <scope>NUCLEOTIDE SEQUENCE</scope>
    <source>
        <strain evidence="4">LincolnNE</strain>
    </source>
</reference>
<dbReference type="Pfam" id="PF03966">
    <property type="entry name" value="Trm112p"/>
    <property type="match status" value="1"/>
</dbReference>
<protein>
    <recommendedName>
        <fullName evidence="2">Multifunctional methyltransferase subunit TRM112-like protein</fullName>
    </recommendedName>
    <alternativeName>
        <fullName evidence="3">tRNA methyltransferase 112 homolog</fullName>
    </alternativeName>
</protein>
<dbReference type="Gene3D" id="2.20.25.10">
    <property type="match status" value="1"/>
</dbReference>
<dbReference type="GO" id="GO:0046982">
    <property type="term" value="F:protein heterodimerization activity"/>
    <property type="evidence" value="ECO:0007669"/>
    <property type="project" value="InterPro"/>
</dbReference>
<evidence type="ECO:0000256" key="2">
    <source>
        <dbReference type="ARBA" id="ARBA00019989"/>
    </source>
</evidence>
<evidence type="ECO:0000256" key="1">
    <source>
        <dbReference type="ARBA" id="ARBA00007980"/>
    </source>
</evidence>
<evidence type="ECO:0000256" key="3">
    <source>
        <dbReference type="ARBA" id="ARBA00030516"/>
    </source>
</evidence>
<proteinExistence type="inferred from homology"/>
<evidence type="ECO:0000313" key="4">
    <source>
        <dbReference type="EMBL" id="MDE48939.1"/>
    </source>
</evidence>
<dbReference type="GO" id="GO:0070476">
    <property type="term" value="P:rRNA (guanine-N7)-methylation"/>
    <property type="evidence" value="ECO:0007669"/>
    <property type="project" value="TreeGrafter"/>
</dbReference>
<dbReference type="AlphaFoldDB" id="A0A6G1SEY9"/>
<dbReference type="InterPro" id="IPR039127">
    <property type="entry name" value="Trm112"/>
</dbReference>